<dbReference type="Proteomes" id="UP001143856">
    <property type="component" value="Unassembled WGS sequence"/>
</dbReference>
<name>A0ACC1P008_9PEZI</name>
<protein>
    <submittedName>
        <fullName evidence="1">Uncharacterized protein</fullName>
    </submittedName>
</protein>
<reference evidence="1" key="1">
    <citation type="submission" date="2022-10" db="EMBL/GenBank/DDBJ databases">
        <title>Genome Sequence of Xylaria curta.</title>
        <authorList>
            <person name="Buettner E."/>
        </authorList>
    </citation>
    <scope>NUCLEOTIDE SEQUENCE</scope>
    <source>
        <strain evidence="1">Babe10</strain>
    </source>
</reference>
<evidence type="ECO:0000313" key="2">
    <source>
        <dbReference type="Proteomes" id="UP001143856"/>
    </source>
</evidence>
<dbReference type="EMBL" id="JAPDGR010001286">
    <property type="protein sequence ID" value="KAJ2984487.1"/>
    <property type="molecule type" value="Genomic_DNA"/>
</dbReference>
<proteinExistence type="predicted"/>
<organism evidence="1 2">
    <name type="scientific">Xylaria curta</name>
    <dbReference type="NCBI Taxonomy" id="42375"/>
    <lineage>
        <taxon>Eukaryota</taxon>
        <taxon>Fungi</taxon>
        <taxon>Dikarya</taxon>
        <taxon>Ascomycota</taxon>
        <taxon>Pezizomycotina</taxon>
        <taxon>Sordariomycetes</taxon>
        <taxon>Xylariomycetidae</taxon>
        <taxon>Xylariales</taxon>
        <taxon>Xylariaceae</taxon>
        <taxon>Xylaria</taxon>
    </lineage>
</organism>
<accession>A0ACC1P008</accession>
<evidence type="ECO:0000313" key="1">
    <source>
        <dbReference type="EMBL" id="KAJ2984487.1"/>
    </source>
</evidence>
<gene>
    <name evidence="1" type="ORF">NUW58_g6033</name>
</gene>
<comment type="caution">
    <text evidence="1">The sequence shown here is derived from an EMBL/GenBank/DDBJ whole genome shotgun (WGS) entry which is preliminary data.</text>
</comment>
<keyword evidence="2" id="KW-1185">Reference proteome</keyword>
<sequence>MSLPTLYYPTPCEVSADCEDCEVGFYHRELQVTDEYYVYQSQLEVNEACDVISRHLASIKEARDVLTKTLDTHADLFMSRWKKYSQAKREKVLQAIAPDIAPHPWHIFDYQNFSPHDPAENFRNPKTRHQLLLPWLDLETLKSHPQVLSLCCITEHNVHPKHGLFRYAVPCVIVHGLQYGGFLPWNQDDANRADILGFPKAELLFEAQAYLMTTLQKLVSRVLEGVREGTPAQTSKWRELTHRSNFKRTNEIELWSPYIFPAFSAPHTLDLRRLTSLASARLRVIKDHLWQLQCSPAYMHRHVKLFMEINGPIQTRRLAGRDVTYQALFLVEYYIKEIHNYFIWKWVEEECKRAEGLQVRFRDNIYPGQPVPQEYAEAIRRLIAILGGALVNMKSCLRLAIIYANPNVEGVADTYVADGQTAFDSIFTLPGSWDCDNPLLWCLMRMGGRHNMAHLLYDDAVLLSFFQHHLSSSAFQKKAGINEFLSLWVDNLSEFSEILSSVCSGRPKPEDVDLKEVIKTYRRDEWCLLSHNPDLFAFRDTEGIGDMLTNDLYKAQPPTGPRDVEWLQCSRKLRAIMADFWLAIHRVMTTLLENKGFSTSKAQQMLEIITVTRSAEYQREISAEEAKILADIEEQKKAQEASSHLPETQKGQTKRKTRGKPTKQKTKTRPKASDQADVVYPEEVTESQNDTLKSNPAPAPVRTTKRALHAIKLMFPETPQETSGTIQWGEFLNAMSDMGFVARNLGGSGVSFEAEGQGRIVFHRPHPGPRISPVMLQMIGARMNRWFAWTRESFVLDED</sequence>